<evidence type="ECO:0000313" key="3">
    <source>
        <dbReference type="EMBL" id="KAK8483156.1"/>
    </source>
</evidence>
<sequence length="229" mass="26191">MRIHHPCYNMLSSNPLTSNKERIENLEASFSTIQTNLNKLELGFNDKLQRLEDALTKLTGALLSDSSVSGNDHNGHSSVGRFPDNSSPGHQLVSSRLAKLEFPKFAGDDPTEWLNKVQQFFTFQNVTEANKVSLTSFHLEGEANQWWQWLLRTVKEEGKEVTWLIFEEELWARFGPTDCEDFDEALSRVRQLGSLRDYQREIEKLGNRVQGWTQKALVGTFMGVSNQKL</sequence>
<organism evidence="3 4">
    <name type="scientific">Hibiscus sabdariffa</name>
    <name type="common">roselle</name>
    <dbReference type="NCBI Taxonomy" id="183260"/>
    <lineage>
        <taxon>Eukaryota</taxon>
        <taxon>Viridiplantae</taxon>
        <taxon>Streptophyta</taxon>
        <taxon>Embryophyta</taxon>
        <taxon>Tracheophyta</taxon>
        <taxon>Spermatophyta</taxon>
        <taxon>Magnoliopsida</taxon>
        <taxon>eudicotyledons</taxon>
        <taxon>Gunneridae</taxon>
        <taxon>Pentapetalae</taxon>
        <taxon>rosids</taxon>
        <taxon>malvids</taxon>
        <taxon>Malvales</taxon>
        <taxon>Malvaceae</taxon>
        <taxon>Malvoideae</taxon>
        <taxon>Hibiscus</taxon>
    </lineage>
</organism>
<gene>
    <name evidence="3" type="ORF">V6N12_019587</name>
</gene>
<evidence type="ECO:0000259" key="2">
    <source>
        <dbReference type="Pfam" id="PF03732"/>
    </source>
</evidence>
<dbReference type="InterPro" id="IPR005162">
    <property type="entry name" value="Retrotrans_gag_dom"/>
</dbReference>
<comment type="caution">
    <text evidence="3">The sequence shown here is derived from an EMBL/GenBank/DDBJ whole genome shotgun (WGS) entry which is preliminary data.</text>
</comment>
<evidence type="ECO:0000313" key="4">
    <source>
        <dbReference type="Proteomes" id="UP001472677"/>
    </source>
</evidence>
<feature type="domain" description="Retrotransposon gag" evidence="2">
    <location>
        <begin position="134"/>
        <end position="222"/>
    </location>
</feature>
<name>A0ABR1ZR34_9ROSI</name>
<keyword evidence="4" id="KW-1185">Reference proteome</keyword>
<dbReference type="EMBL" id="JBBPBM010001601">
    <property type="protein sequence ID" value="KAK8483156.1"/>
    <property type="molecule type" value="Genomic_DNA"/>
</dbReference>
<evidence type="ECO:0000256" key="1">
    <source>
        <dbReference type="SAM" id="MobiDB-lite"/>
    </source>
</evidence>
<proteinExistence type="predicted"/>
<feature type="region of interest" description="Disordered" evidence="1">
    <location>
        <begin position="66"/>
        <end position="87"/>
    </location>
</feature>
<reference evidence="3 4" key="1">
    <citation type="journal article" date="2024" name="G3 (Bethesda)">
        <title>Genome assembly of Hibiscus sabdariffa L. provides insights into metabolisms of medicinal natural products.</title>
        <authorList>
            <person name="Kim T."/>
        </authorList>
    </citation>
    <scope>NUCLEOTIDE SEQUENCE [LARGE SCALE GENOMIC DNA]</scope>
    <source>
        <strain evidence="3">TK-2024</strain>
        <tissue evidence="3">Old leaves</tissue>
    </source>
</reference>
<protein>
    <recommendedName>
        <fullName evidence="2">Retrotransposon gag domain-containing protein</fullName>
    </recommendedName>
</protein>
<accession>A0ABR1ZR34</accession>
<dbReference type="Proteomes" id="UP001472677">
    <property type="component" value="Unassembled WGS sequence"/>
</dbReference>
<dbReference type="Pfam" id="PF03732">
    <property type="entry name" value="Retrotrans_gag"/>
    <property type="match status" value="1"/>
</dbReference>